<proteinExistence type="inferred from homology"/>
<dbReference type="SUPFAM" id="SSF53623">
    <property type="entry name" value="MurD-like peptide ligases, catalytic domain"/>
    <property type="match status" value="1"/>
</dbReference>
<evidence type="ECO:0000259" key="13">
    <source>
        <dbReference type="Pfam" id="PF02875"/>
    </source>
</evidence>
<dbReference type="GO" id="GO:0005524">
    <property type="term" value="F:ATP binding"/>
    <property type="evidence" value="ECO:0007669"/>
    <property type="project" value="UniProtKB-UniRule"/>
</dbReference>
<protein>
    <recommendedName>
        <fullName evidence="10 11">UDP-N-acetylmuramoyl-tripeptide--D-alanyl-D-alanine ligase</fullName>
        <ecNumber evidence="10 11">6.3.2.10</ecNumber>
    </recommendedName>
    <alternativeName>
        <fullName evidence="10">D-alanyl-D-alanine-adding enzyme</fullName>
    </alternativeName>
</protein>
<evidence type="ECO:0000256" key="2">
    <source>
        <dbReference type="ARBA" id="ARBA00022598"/>
    </source>
</evidence>
<organism evidence="15 16">
    <name type="scientific">Pararhodospirillum oryzae</name>
    <dbReference type="NCBI Taxonomy" id="478448"/>
    <lineage>
        <taxon>Bacteria</taxon>
        <taxon>Pseudomonadati</taxon>
        <taxon>Pseudomonadota</taxon>
        <taxon>Alphaproteobacteria</taxon>
        <taxon>Rhodospirillales</taxon>
        <taxon>Rhodospirillaceae</taxon>
        <taxon>Pararhodospirillum</taxon>
    </lineage>
</organism>
<keyword evidence="8 10" id="KW-0131">Cell cycle</keyword>
<evidence type="ECO:0000259" key="12">
    <source>
        <dbReference type="Pfam" id="PF01225"/>
    </source>
</evidence>
<keyword evidence="6 10" id="KW-0133">Cell shape</keyword>
<keyword evidence="2 10" id="KW-0436">Ligase</keyword>
<keyword evidence="1 10" id="KW-0963">Cytoplasm</keyword>
<dbReference type="Gene3D" id="3.40.1190.10">
    <property type="entry name" value="Mur-like, catalytic domain"/>
    <property type="match status" value="1"/>
</dbReference>
<evidence type="ECO:0000256" key="4">
    <source>
        <dbReference type="ARBA" id="ARBA00022741"/>
    </source>
</evidence>
<dbReference type="PANTHER" id="PTHR43024">
    <property type="entry name" value="UDP-N-ACETYLMURAMOYL-TRIPEPTIDE--D-ALANYL-D-ALANINE LIGASE"/>
    <property type="match status" value="1"/>
</dbReference>
<dbReference type="Pfam" id="PF02875">
    <property type="entry name" value="Mur_ligase_C"/>
    <property type="match status" value="1"/>
</dbReference>
<evidence type="ECO:0000313" key="16">
    <source>
        <dbReference type="Proteomes" id="UP000321567"/>
    </source>
</evidence>
<keyword evidence="9 10" id="KW-0961">Cell wall biogenesis/degradation</keyword>
<feature type="domain" description="Mur ligase N-terminal catalytic" evidence="12">
    <location>
        <begin position="28"/>
        <end position="74"/>
    </location>
</feature>
<dbReference type="InterPro" id="IPR004101">
    <property type="entry name" value="Mur_ligase_C"/>
</dbReference>
<dbReference type="AlphaFoldDB" id="A0A512H8T5"/>
<dbReference type="InterPro" id="IPR036565">
    <property type="entry name" value="Mur-like_cat_sf"/>
</dbReference>
<keyword evidence="7 10" id="KW-0573">Peptidoglycan synthesis</keyword>
<keyword evidence="16" id="KW-1185">Reference proteome</keyword>
<dbReference type="GO" id="GO:0008360">
    <property type="term" value="P:regulation of cell shape"/>
    <property type="evidence" value="ECO:0007669"/>
    <property type="project" value="UniProtKB-KW"/>
</dbReference>
<accession>A0A512H8T5</accession>
<dbReference type="SUPFAM" id="SSF63418">
    <property type="entry name" value="MurE/MurF N-terminal domain"/>
    <property type="match status" value="1"/>
</dbReference>
<dbReference type="Proteomes" id="UP000321567">
    <property type="component" value="Unassembled WGS sequence"/>
</dbReference>
<dbReference type="Gene3D" id="3.40.1390.10">
    <property type="entry name" value="MurE/MurF, N-terminal domain"/>
    <property type="match status" value="1"/>
</dbReference>
<dbReference type="InterPro" id="IPR005863">
    <property type="entry name" value="UDP-N-AcMur_synth"/>
</dbReference>
<comment type="caution">
    <text evidence="10">Lacks conserved residue(s) required for the propagation of feature annotation.</text>
</comment>
<evidence type="ECO:0000256" key="3">
    <source>
        <dbReference type="ARBA" id="ARBA00022618"/>
    </source>
</evidence>
<dbReference type="SUPFAM" id="SSF53244">
    <property type="entry name" value="MurD-like peptide ligases, peptide-binding domain"/>
    <property type="match status" value="1"/>
</dbReference>
<dbReference type="InterPro" id="IPR013221">
    <property type="entry name" value="Mur_ligase_cen"/>
</dbReference>
<comment type="function">
    <text evidence="10 11">Involved in cell wall formation. Catalyzes the final step in the synthesis of UDP-N-acetylmuramoyl-pentapeptide, the precursor of murein.</text>
</comment>
<dbReference type="InterPro" id="IPR036615">
    <property type="entry name" value="Mur_ligase_C_dom_sf"/>
</dbReference>
<evidence type="ECO:0000256" key="7">
    <source>
        <dbReference type="ARBA" id="ARBA00022984"/>
    </source>
</evidence>
<evidence type="ECO:0000256" key="11">
    <source>
        <dbReference type="RuleBase" id="RU004136"/>
    </source>
</evidence>
<reference evidence="15 16" key="1">
    <citation type="submission" date="2019-07" db="EMBL/GenBank/DDBJ databases">
        <title>Whole genome shotgun sequence of Rhodospirillum oryzae NBRC 107573.</title>
        <authorList>
            <person name="Hosoyama A."/>
            <person name="Uohara A."/>
            <person name="Ohji S."/>
            <person name="Ichikawa N."/>
        </authorList>
    </citation>
    <scope>NUCLEOTIDE SEQUENCE [LARGE SCALE GENOMIC DNA]</scope>
    <source>
        <strain evidence="15 16">NBRC 107573</strain>
    </source>
</reference>
<evidence type="ECO:0000256" key="8">
    <source>
        <dbReference type="ARBA" id="ARBA00023306"/>
    </source>
</evidence>
<dbReference type="RefSeq" id="WP_147163844.1">
    <property type="nucleotide sequence ID" value="NZ_BJZO01000049.1"/>
</dbReference>
<dbReference type="HAMAP" id="MF_02019">
    <property type="entry name" value="MurF"/>
    <property type="match status" value="1"/>
</dbReference>
<evidence type="ECO:0000256" key="10">
    <source>
        <dbReference type="HAMAP-Rule" id="MF_02019"/>
    </source>
</evidence>
<evidence type="ECO:0000259" key="14">
    <source>
        <dbReference type="Pfam" id="PF08245"/>
    </source>
</evidence>
<feature type="domain" description="Mur ligase C-terminal" evidence="13">
    <location>
        <begin position="325"/>
        <end position="450"/>
    </location>
</feature>
<dbReference type="Pfam" id="PF08245">
    <property type="entry name" value="Mur_ligase_M"/>
    <property type="match status" value="1"/>
</dbReference>
<keyword evidence="4 10" id="KW-0547">Nucleotide-binding</keyword>
<comment type="subcellular location">
    <subcellularLocation>
        <location evidence="10 11">Cytoplasm</location>
    </subcellularLocation>
</comment>
<evidence type="ECO:0000256" key="6">
    <source>
        <dbReference type="ARBA" id="ARBA00022960"/>
    </source>
</evidence>
<dbReference type="GO" id="GO:0008766">
    <property type="term" value="F:UDP-N-acetylmuramoylalanyl-D-glutamyl-2,6-diaminopimelate-D-alanyl-D-alanine ligase activity"/>
    <property type="evidence" value="ECO:0007669"/>
    <property type="project" value="RHEA"/>
</dbReference>
<dbReference type="Gene3D" id="3.90.190.20">
    <property type="entry name" value="Mur ligase, C-terminal domain"/>
    <property type="match status" value="1"/>
</dbReference>
<dbReference type="GO" id="GO:0051301">
    <property type="term" value="P:cell division"/>
    <property type="evidence" value="ECO:0007669"/>
    <property type="project" value="UniProtKB-KW"/>
</dbReference>
<dbReference type="NCBIfam" id="TIGR01143">
    <property type="entry name" value="murF"/>
    <property type="match status" value="1"/>
</dbReference>
<comment type="similarity">
    <text evidence="10">Belongs to the MurCDEF family. MurF subfamily.</text>
</comment>
<dbReference type="EMBL" id="BJZO01000049">
    <property type="protein sequence ID" value="GEO81820.1"/>
    <property type="molecule type" value="Genomic_DNA"/>
</dbReference>
<dbReference type="EC" id="6.3.2.10" evidence="10 11"/>
<dbReference type="GO" id="GO:0009252">
    <property type="term" value="P:peptidoglycan biosynthetic process"/>
    <property type="evidence" value="ECO:0007669"/>
    <property type="project" value="UniProtKB-UniRule"/>
</dbReference>
<comment type="caution">
    <text evidence="15">The sequence shown here is derived from an EMBL/GenBank/DDBJ whole genome shotgun (WGS) entry which is preliminary data.</text>
</comment>
<evidence type="ECO:0000256" key="9">
    <source>
        <dbReference type="ARBA" id="ARBA00023316"/>
    </source>
</evidence>
<comment type="catalytic activity">
    <reaction evidence="10 11">
        <text>D-alanyl-D-alanine + UDP-N-acetyl-alpha-D-muramoyl-L-alanyl-gamma-D-glutamyl-meso-2,6-diaminopimelate + ATP = UDP-N-acetyl-alpha-D-muramoyl-L-alanyl-gamma-D-glutamyl-meso-2,6-diaminopimeloyl-D-alanyl-D-alanine + ADP + phosphate + H(+)</text>
        <dbReference type="Rhea" id="RHEA:28374"/>
        <dbReference type="ChEBI" id="CHEBI:15378"/>
        <dbReference type="ChEBI" id="CHEBI:30616"/>
        <dbReference type="ChEBI" id="CHEBI:43474"/>
        <dbReference type="ChEBI" id="CHEBI:57822"/>
        <dbReference type="ChEBI" id="CHEBI:61386"/>
        <dbReference type="ChEBI" id="CHEBI:83905"/>
        <dbReference type="ChEBI" id="CHEBI:456216"/>
        <dbReference type="EC" id="6.3.2.10"/>
    </reaction>
</comment>
<gene>
    <name evidence="10 15" type="primary">murF</name>
    <name evidence="15" type="ORF">ROR02_19510</name>
</gene>
<dbReference type="Pfam" id="PF01225">
    <property type="entry name" value="Mur_ligase"/>
    <property type="match status" value="1"/>
</dbReference>
<dbReference type="InterPro" id="IPR051046">
    <property type="entry name" value="MurCDEF_CellWall_CoF430Synth"/>
</dbReference>
<evidence type="ECO:0000256" key="5">
    <source>
        <dbReference type="ARBA" id="ARBA00022840"/>
    </source>
</evidence>
<dbReference type="OrthoDB" id="9800958at2"/>
<dbReference type="InterPro" id="IPR035911">
    <property type="entry name" value="MurE/MurF_N"/>
</dbReference>
<dbReference type="GO" id="GO:0005737">
    <property type="term" value="C:cytoplasm"/>
    <property type="evidence" value="ECO:0007669"/>
    <property type="project" value="UniProtKB-SubCell"/>
</dbReference>
<feature type="domain" description="Mur ligase central" evidence="14">
    <location>
        <begin position="110"/>
        <end position="299"/>
    </location>
</feature>
<dbReference type="UniPathway" id="UPA00219"/>
<keyword evidence="3 10" id="KW-0132">Cell division</keyword>
<comment type="pathway">
    <text evidence="10 11">Cell wall biogenesis; peptidoglycan biosynthesis.</text>
</comment>
<evidence type="ECO:0000256" key="1">
    <source>
        <dbReference type="ARBA" id="ARBA00022490"/>
    </source>
</evidence>
<dbReference type="GO" id="GO:0047480">
    <property type="term" value="F:UDP-N-acetylmuramoyl-tripeptide-D-alanyl-D-alanine ligase activity"/>
    <property type="evidence" value="ECO:0007669"/>
    <property type="project" value="UniProtKB-UniRule"/>
</dbReference>
<dbReference type="PANTHER" id="PTHR43024:SF1">
    <property type="entry name" value="UDP-N-ACETYLMURAMOYL-TRIPEPTIDE--D-ALANYL-D-ALANINE LIGASE"/>
    <property type="match status" value="1"/>
</dbReference>
<sequence length="479" mass="49273">MTRTAPVWTASQAAQALGVPPVGAWQASGVSIDTRTLAPGDLFVALPGARSDGHDHVAAALAQGAAAALVSRVPDGVDRKHLLVVPDVQAGLEALARAARARFRGKVVGVTGSVGKTGSKDMLALALAELGRVHATRGNLNNHLGVPLTLAALPAEADLAVIEMGMNHAGELGPLSALARPHVVLITAIAPAHLEFFDSVEAIADAKAEILDGLEPGGAAVFNRDSRHFERLCRHARRRGVTRILGFGRHIGATARLLDDAVDAEGTAVLALVGDEALSYRVGVAGRQWAQNSLGVLGVVLALGLDVARAARGLALMQAPVGRGRHTVVPLPQGGTFVVIDESYNASPDSLVAALTTLSLLRPGPGGRRIAVLGDMLELGAQGPALHAGLARTVLDRGLDLVYTAGPLMAHLHAALPVRQRGDHAPDAETLAPVVRNAVRPGDVVMVKGSHGCQVGRVVAALLAMTPRPGERAIPPAGP</sequence>
<dbReference type="InterPro" id="IPR000713">
    <property type="entry name" value="Mur_ligase_N"/>
</dbReference>
<dbReference type="GO" id="GO:0071555">
    <property type="term" value="P:cell wall organization"/>
    <property type="evidence" value="ECO:0007669"/>
    <property type="project" value="UniProtKB-KW"/>
</dbReference>
<evidence type="ECO:0000313" key="15">
    <source>
        <dbReference type="EMBL" id="GEO81820.1"/>
    </source>
</evidence>
<name>A0A512H8T5_9PROT</name>
<keyword evidence="5 10" id="KW-0067">ATP-binding</keyword>